<dbReference type="OrthoDB" id="9760250at2"/>
<evidence type="ECO:0000313" key="3">
    <source>
        <dbReference type="EMBL" id="PAK77819.1"/>
    </source>
</evidence>
<dbReference type="Pfam" id="PF20441">
    <property type="entry name" value="TerL_nuclease"/>
    <property type="match status" value="1"/>
</dbReference>
<reference evidence="3 4" key="1">
    <citation type="submission" date="2017-04" db="EMBL/GenBank/DDBJ databases">
        <title>Kefir bacterial isolates.</title>
        <authorList>
            <person name="Kim Y."/>
            <person name="Blasche S."/>
            <person name="Patil K.R."/>
        </authorList>
    </citation>
    <scope>NUCLEOTIDE SEQUENCE [LARGE SCALE GENOMIC DNA]</scope>
    <source>
        <strain evidence="3 4">KR</strain>
    </source>
</reference>
<dbReference type="GO" id="GO:0004519">
    <property type="term" value="F:endonuclease activity"/>
    <property type="evidence" value="ECO:0007669"/>
    <property type="project" value="InterPro"/>
</dbReference>
<dbReference type="AlphaFoldDB" id="A0A269XX87"/>
<dbReference type="Proteomes" id="UP000216151">
    <property type="component" value="Unassembled WGS sequence"/>
</dbReference>
<feature type="domain" description="Terminase large subunit-like ATPase" evidence="1">
    <location>
        <begin position="60"/>
        <end position="214"/>
    </location>
</feature>
<accession>A0A269XX87</accession>
<evidence type="ECO:0000313" key="4">
    <source>
        <dbReference type="Proteomes" id="UP000216151"/>
    </source>
</evidence>
<gene>
    <name evidence="3" type="ORF">B8X00_09075</name>
</gene>
<keyword evidence="4" id="KW-1185">Reference proteome</keyword>
<evidence type="ECO:0000259" key="2">
    <source>
        <dbReference type="Pfam" id="PF20441"/>
    </source>
</evidence>
<feature type="domain" description="Terminase large subunit-like endonuclease" evidence="2">
    <location>
        <begin position="241"/>
        <end position="524"/>
    </location>
</feature>
<dbReference type="InterPro" id="IPR046461">
    <property type="entry name" value="TerL_ATPase"/>
</dbReference>
<evidence type="ECO:0000259" key="1">
    <source>
        <dbReference type="Pfam" id="PF03354"/>
    </source>
</evidence>
<dbReference type="RefSeq" id="WP_095349933.1">
    <property type="nucleotide sequence ID" value="NZ_NCXK01000011.1"/>
</dbReference>
<dbReference type="PANTHER" id="PTHR41287:SF1">
    <property type="entry name" value="PROTEIN YMFN"/>
    <property type="match status" value="1"/>
</dbReference>
<dbReference type="EMBL" id="NCXK01000011">
    <property type="protein sequence ID" value="PAK77819.1"/>
    <property type="molecule type" value="Genomic_DNA"/>
</dbReference>
<proteinExistence type="predicted"/>
<dbReference type="PANTHER" id="PTHR41287">
    <property type="match status" value="1"/>
</dbReference>
<protein>
    <submittedName>
        <fullName evidence="3">Terminase</fullName>
    </submittedName>
</protein>
<dbReference type="Pfam" id="PF03354">
    <property type="entry name" value="TerL_ATPase"/>
    <property type="match status" value="1"/>
</dbReference>
<name>A0A269XX87_9PROT</name>
<dbReference type="Gene3D" id="3.40.50.300">
    <property type="entry name" value="P-loop containing nucleotide triphosphate hydrolases"/>
    <property type="match status" value="1"/>
</dbReference>
<dbReference type="InterPro" id="IPR027417">
    <property type="entry name" value="P-loop_NTPase"/>
</dbReference>
<dbReference type="InterPro" id="IPR046462">
    <property type="entry name" value="TerL_nuclease"/>
</dbReference>
<sequence length="545" mass="60681">MPEKLSVPPLPPGAEKFGAWWDEEAAQKACAFFPAMLRHTEGEWAGKPFYLQDWQRDDIIRPLFGWKRADGTRLYRRAWIEIPRKNGKTELAAGISLLMMFVDREMGGQGYSMAVDKDQAKIVFSKAATMASMNAGLSNRLELLKGAIFCPALNYSFRPLSAGPQGKHGLSPTFAIGDEVHEWRDGELADVVHKGTAARRQPLEIYITTAGIKGIGYASEQHELALEILSGEVIDPTILVVIFAAGENDDWTKEETWRKANPNYGVSVKPDYMREEAEKAARSPRAENDFRRFHLNQWTEQVTRWIPVIDWKASAGPIGWKDLPAHVAGRRCFGGIDLSQARDWSSLCWCFPPLDDDPDGNYIFVWRFWLPEQSLFNEPAGRRARYQSYVDAGALTLMPGTIVDNDYIRAQTNADAELFRPEWIGIDPFNMGDMPSRMRDTDGLPIEYFRQGYLSMSPASKGFERLVLGHKLQHGGHPVASWMARNISVQTDPAGNIKPDKSAETGAAGKIDGIVAAIMAYGGATLKPPEKPVGVQNVNGILIIG</sequence>
<organism evidence="3 4">
    <name type="scientific">Acetobacter fabarum</name>
    <dbReference type="NCBI Taxonomy" id="483199"/>
    <lineage>
        <taxon>Bacteria</taxon>
        <taxon>Pseudomonadati</taxon>
        <taxon>Pseudomonadota</taxon>
        <taxon>Alphaproteobacteria</taxon>
        <taxon>Acetobacterales</taxon>
        <taxon>Acetobacteraceae</taxon>
        <taxon>Acetobacter</taxon>
    </lineage>
</organism>
<comment type="caution">
    <text evidence="3">The sequence shown here is derived from an EMBL/GenBank/DDBJ whole genome shotgun (WGS) entry which is preliminary data.</text>
</comment>
<dbReference type="InterPro" id="IPR005021">
    <property type="entry name" value="Terminase_largesu-like"/>
</dbReference>